<protein>
    <submittedName>
        <fullName evidence="1">Uncharacterized protein</fullName>
    </submittedName>
</protein>
<proteinExistence type="predicted"/>
<dbReference type="Proteomes" id="UP001283361">
    <property type="component" value="Unassembled WGS sequence"/>
</dbReference>
<organism evidence="1 2">
    <name type="scientific">Elysia crispata</name>
    <name type="common">lettuce slug</name>
    <dbReference type="NCBI Taxonomy" id="231223"/>
    <lineage>
        <taxon>Eukaryota</taxon>
        <taxon>Metazoa</taxon>
        <taxon>Spiralia</taxon>
        <taxon>Lophotrochozoa</taxon>
        <taxon>Mollusca</taxon>
        <taxon>Gastropoda</taxon>
        <taxon>Heterobranchia</taxon>
        <taxon>Euthyneura</taxon>
        <taxon>Panpulmonata</taxon>
        <taxon>Sacoglossa</taxon>
        <taxon>Placobranchoidea</taxon>
        <taxon>Plakobranchidae</taxon>
        <taxon>Elysia</taxon>
    </lineage>
</organism>
<comment type="caution">
    <text evidence="1">The sequence shown here is derived from an EMBL/GenBank/DDBJ whole genome shotgun (WGS) entry which is preliminary data.</text>
</comment>
<name>A0AAE1DBD1_9GAST</name>
<evidence type="ECO:0000313" key="1">
    <source>
        <dbReference type="EMBL" id="KAK3764281.1"/>
    </source>
</evidence>
<gene>
    <name evidence="1" type="ORF">RRG08_033363</name>
</gene>
<dbReference type="EMBL" id="JAWDGP010004454">
    <property type="protein sequence ID" value="KAK3764281.1"/>
    <property type="molecule type" value="Genomic_DNA"/>
</dbReference>
<reference evidence="1" key="1">
    <citation type="journal article" date="2023" name="G3 (Bethesda)">
        <title>A reference genome for the long-term kleptoplast-retaining sea slug Elysia crispata morphotype clarki.</title>
        <authorList>
            <person name="Eastman K.E."/>
            <person name="Pendleton A.L."/>
            <person name="Shaikh M.A."/>
            <person name="Suttiyut T."/>
            <person name="Ogas R."/>
            <person name="Tomko P."/>
            <person name="Gavelis G."/>
            <person name="Widhalm J.R."/>
            <person name="Wisecaver J.H."/>
        </authorList>
    </citation>
    <scope>NUCLEOTIDE SEQUENCE</scope>
    <source>
        <strain evidence="1">ECLA1</strain>
    </source>
</reference>
<evidence type="ECO:0000313" key="2">
    <source>
        <dbReference type="Proteomes" id="UP001283361"/>
    </source>
</evidence>
<accession>A0AAE1DBD1</accession>
<dbReference type="AlphaFoldDB" id="A0AAE1DBD1"/>
<keyword evidence="2" id="KW-1185">Reference proteome</keyword>
<sequence length="112" mass="12868">MHKNGEYNKRSGSVRVRDALATTRWRGILHATHSTAQSEQWKSQTTRLYYLDVDWLAVWDPTQGLSHVGCLAMRGLEPITRRMGVRGVKFRPFKDRVTALASEAPPLMFRLQ</sequence>